<comment type="caution">
    <text evidence="2">The sequence shown here is derived from an EMBL/GenBank/DDBJ whole genome shotgun (WGS) entry which is preliminary data.</text>
</comment>
<feature type="region of interest" description="Disordered" evidence="1">
    <location>
        <begin position="169"/>
        <end position="209"/>
    </location>
</feature>
<dbReference type="EMBL" id="LGRX02004419">
    <property type="protein sequence ID" value="KAK3280387.1"/>
    <property type="molecule type" value="Genomic_DNA"/>
</dbReference>
<name>A0AAE0GLL3_9CHLO</name>
<evidence type="ECO:0000256" key="1">
    <source>
        <dbReference type="SAM" id="MobiDB-lite"/>
    </source>
</evidence>
<sequence>MELIEDVRSEMPGVPFEAAYGLITSHLVTACWTKQPFSSALKEDRERLQWGSSFDTTATRREHLRRLVAETLPLPAFQKSPSRTGLLGAPRSMATLGFISRRSRQRTPRPWPRSGLPLSPLRVDRAHHAAAVSVLATWTITFTRDPSPSSGNYTTGTIGHFSPAHSALDSPALAKPSDDEAWTSVSAASDAPVTSAHPEHHSQSPARSLRNPCTAVAAVPHKAAQPLLALLPKELHLWYDSADGCPVPTE</sequence>
<evidence type="ECO:0000313" key="2">
    <source>
        <dbReference type="EMBL" id="KAK3280387.1"/>
    </source>
</evidence>
<organism evidence="2 3">
    <name type="scientific">Cymbomonas tetramitiformis</name>
    <dbReference type="NCBI Taxonomy" id="36881"/>
    <lineage>
        <taxon>Eukaryota</taxon>
        <taxon>Viridiplantae</taxon>
        <taxon>Chlorophyta</taxon>
        <taxon>Pyramimonadophyceae</taxon>
        <taxon>Pyramimonadales</taxon>
        <taxon>Pyramimonadaceae</taxon>
        <taxon>Cymbomonas</taxon>
    </lineage>
</organism>
<accession>A0AAE0GLL3</accession>
<evidence type="ECO:0000313" key="3">
    <source>
        <dbReference type="Proteomes" id="UP001190700"/>
    </source>
</evidence>
<gene>
    <name evidence="2" type="ORF">CYMTET_11772</name>
</gene>
<reference evidence="2 3" key="1">
    <citation type="journal article" date="2015" name="Genome Biol. Evol.">
        <title>Comparative Genomics of a Bacterivorous Green Alga Reveals Evolutionary Causalities and Consequences of Phago-Mixotrophic Mode of Nutrition.</title>
        <authorList>
            <person name="Burns J.A."/>
            <person name="Paasch A."/>
            <person name="Narechania A."/>
            <person name="Kim E."/>
        </authorList>
    </citation>
    <scope>NUCLEOTIDE SEQUENCE [LARGE SCALE GENOMIC DNA]</scope>
    <source>
        <strain evidence="2 3">PLY_AMNH</strain>
    </source>
</reference>
<dbReference type="AlphaFoldDB" id="A0AAE0GLL3"/>
<protein>
    <submittedName>
        <fullName evidence="2">Uncharacterized protein</fullName>
    </submittedName>
</protein>
<dbReference type="Proteomes" id="UP001190700">
    <property type="component" value="Unassembled WGS sequence"/>
</dbReference>
<proteinExistence type="predicted"/>
<keyword evidence="3" id="KW-1185">Reference proteome</keyword>